<dbReference type="RefSeq" id="WP_083417304.1">
    <property type="nucleotide sequence ID" value="NZ_FPBD01000008.1"/>
</dbReference>
<gene>
    <name evidence="7" type="ORF">SAMN05444141_10837</name>
</gene>
<feature type="domain" description="Thiamine pyrophosphate enzyme N-terminal TPP-binding" evidence="6">
    <location>
        <begin position="37"/>
        <end position="150"/>
    </location>
</feature>
<dbReference type="GO" id="GO:0050660">
    <property type="term" value="F:flavin adenine dinucleotide binding"/>
    <property type="evidence" value="ECO:0007669"/>
    <property type="project" value="TreeGrafter"/>
</dbReference>
<dbReference type="SUPFAM" id="SSF52467">
    <property type="entry name" value="DHS-like NAD/FAD-binding domain"/>
    <property type="match status" value="1"/>
</dbReference>
<comment type="similarity">
    <text evidence="1 3">Belongs to the TPP enzyme family.</text>
</comment>
<dbReference type="InterPro" id="IPR045229">
    <property type="entry name" value="TPP_enz"/>
</dbReference>
<evidence type="ECO:0000259" key="6">
    <source>
        <dbReference type="Pfam" id="PF02776"/>
    </source>
</evidence>
<name>A0A1I7DA01_9HYPH</name>
<dbReference type="GO" id="GO:0003984">
    <property type="term" value="F:acetolactate synthase activity"/>
    <property type="evidence" value="ECO:0007669"/>
    <property type="project" value="TreeGrafter"/>
</dbReference>
<dbReference type="Pfam" id="PF00205">
    <property type="entry name" value="TPP_enzyme_M"/>
    <property type="match status" value="1"/>
</dbReference>
<keyword evidence="2 3" id="KW-0786">Thiamine pyrophosphate</keyword>
<dbReference type="Gene3D" id="3.40.50.970">
    <property type="match status" value="2"/>
</dbReference>
<dbReference type="GO" id="GO:0000287">
    <property type="term" value="F:magnesium ion binding"/>
    <property type="evidence" value="ECO:0007669"/>
    <property type="project" value="InterPro"/>
</dbReference>
<evidence type="ECO:0000256" key="3">
    <source>
        <dbReference type="RuleBase" id="RU362132"/>
    </source>
</evidence>
<dbReference type="InterPro" id="IPR029061">
    <property type="entry name" value="THDP-binding"/>
</dbReference>
<dbReference type="InterPro" id="IPR011766">
    <property type="entry name" value="TPP_enzyme_TPP-bd"/>
</dbReference>
<dbReference type="Proteomes" id="UP000183371">
    <property type="component" value="Unassembled WGS sequence"/>
</dbReference>
<dbReference type="PANTHER" id="PTHR18968">
    <property type="entry name" value="THIAMINE PYROPHOSPHATE ENZYMES"/>
    <property type="match status" value="1"/>
</dbReference>
<dbReference type="EMBL" id="FPBD01000008">
    <property type="protein sequence ID" value="SFU08446.1"/>
    <property type="molecule type" value="Genomic_DNA"/>
</dbReference>
<dbReference type="Pfam" id="PF02775">
    <property type="entry name" value="TPP_enzyme_C"/>
    <property type="match status" value="1"/>
</dbReference>
<proteinExistence type="inferred from homology"/>
<dbReference type="GO" id="GO:0016787">
    <property type="term" value="F:hydrolase activity"/>
    <property type="evidence" value="ECO:0007669"/>
    <property type="project" value="UniProtKB-KW"/>
</dbReference>
<dbReference type="PANTHER" id="PTHR18968:SF9">
    <property type="entry name" value="3D-(3,5_4)-TRIHYDROXYCYCLOHEXANE-1,2-DIONE HYDROLASE"/>
    <property type="match status" value="1"/>
</dbReference>
<evidence type="ECO:0000256" key="1">
    <source>
        <dbReference type="ARBA" id="ARBA00007812"/>
    </source>
</evidence>
<evidence type="ECO:0000259" key="5">
    <source>
        <dbReference type="Pfam" id="PF02775"/>
    </source>
</evidence>
<protein>
    <submittedName>
        <fullName evidence="7">3D-(3,5/4)-trihydroxycyclohexane-1,2-dione acylhydrolase (Decyclizing)</fullName>
    </submittedName>
</protein>
<dbReference type="GO" id="GO:0009097">
    <property type="term" value="P:isoleucine biosynthetic process"/>
    <property type="evidence" value="ECO:0007669"/>
    <property type="project" value="TreeGrafter"/>
</dbReference>
<evidence type="ECO:0000256" key="2">
    <source>
        <dbReference type="ARBA" id="ARBA00023052"/>
    </source>
</evidence>
<dbReference type="GO" id="GO:0009099">
    <property type="term" value="P:L-valine biosynthetic process"/>
    <property type="evidence" value="ECO:0007669"/>
    <property type="project" value="TreeGrafter"/>
</dbReference>
<sequence length="624" mass="66486">MSLSVPTSMQERANWLQAQGGLDAAIANGHFAEQVTMTLSEALVLGLMRQGVTKYLAIFGHGSTELGEVLRIYEDAGLVRTWQFRNEVEMAHAGTALRWVYGEVCAVVTSIGPGALQAMAGSLAAASNGIGLYHIYGDETTYGEGYNMQQVPKPQQGLFQQITSAMSQAYTLHTPEALRNALRMGASCVYHPFKAAPFYLNLPLNTQPQKLDIRLDSLPTIPTYEPTIPAADHNLLEAVELLKSTGKVAIKAGGGSRPFASQVRALAEAAGAVVVEAPGSLGILPDSHPQNMHVGGSKGSISGNYAMQEADLLVAIGSRAVCQSDCSGMGWPKAKHVININADPVDVQHYAQTTALNGDIGEVVKLLLSELSKGGVSNKAEWLKDCAAKKGDWTAFKSDLYAAGAVNDEVWHRGVMTQPQAIKAAADFCKKHDAIKFFDAGDVQANGFQVVEDDRVGETITETGASYMGFAVSALIAGGVAEEGRYSVAFTGDGSFMMNPQVLIDGVEHGVHGTIIIFDNRRMAAISHLQLAQYGNDYRTNDGVAVDYIAMANAVEGVLAISGGHSAEDLSEALEKARAHKGLSVVHVPVYHGENPIGGMGAYGNWNVGNWCDDVQDKYLKMSI</sequence>
<dbReference type="GO" id="GO:0005948">
    <property type="term" value="C:acetolactate synthase complex"/>
    <property type="evidence" value="ECO:0007669"/>
    <property type="project" value="TreeGrafter"/>
</dbReference>
<dbReference type="AlphaFoldDB" id="A0A1I7DA01"/>
<evidence type="ECO:0000313" key="8">
    <source>
        <dbReference type="Proteomes" id="UP000183371"/>
    </source>
</evidence>
<dbReference type="CDD" id="cd00568">
    <property type="entry name" value="TPP_enzymes"/>
    <property type="match status" value="1"/>
</dbReference>
<evidence type="ECO:0000259" key="4">
    <source>
        <dbReference type="Pfam" id="PF00205"/>
    </source>
</evidence>
<dbReference type="Pfam" id="PF02776">
    <property type="entry name" value="TPP_enzyme_N"/>
    <property type="match status" value="1"/>
</dbReference>
<dbReference type="InterPro" id="IPR029035">
    <property type="entry name" value="DHS-like_NAD/FAD-binding_dom"/>
</dbReference>
<dbReference type="Gene3D" id="3.40.50.1220">
    <property type="entry name" value="TPP-binding domain"/>
    <property type="match status" value="1"/>
</dbReference>
<evidence type="ECO:0000313" key="7">
    <source>
        <dbReference type="EMBL" id="SFU08446.1"/>
    </source>
</evidence>
<keyword evidence="8" id="KW-1185">Reference proteome</keyword>
<feature type="domain" description="Thiamine pyrophosphate enzyme TPP-binding" evidence="5">
    <location>
        <begin position="439"/>
        <end position="588"/>
    </location>
</feature>
<feature type="domain" description="Thiamine pyrophosphate enzyme central" evidence="4">
    <location>
        <begin position="237"/>
        <end position="366"/>
    </location>
</feature>
<organism evidence="7 8">
    <name type="scientific">Pseudovibrio denitrificans</name>
    <dbReference type="NCBI Taxonomy" id="258256"/>
    <lineage>
        <taxon>Bacteria</taxon>
        <taxon>Pseudomonadati</taxon>
        <taxon>Pseudomonadota</taxon>
        <taxon>Alphaproteobacteria</taxon>
        <taxon>Hyphomicrobiales</taxon>
        <taxon>Stappiaceae</taxon>
        <taxon>Pseudovibrio</taxon>
    </lineage>
</organism>
<keyword evidence="7" id="KW-0378">Hydrolase</keyword>
<dbReference type="SUPFAM" id="SSF52518">
    <property type="entry name" value="Thiamin diphosphate-binding fold (THDP-binding)"/>
    <property type="match status" value="2"/>
</dbReference>
<accession>A0A1I7DA01</accession>
<dbReference type="InterPro" id="IPR012001">
    <property type="entry name" value="Thiamin_PyroP_enz_TPP-bd_dom"/>
</dbReference>
<dbReference type="GO" id="GO:0030976">
    <property type="term" value="F:thiamine pyrophosphate binding"/>
    <property type="evidence" value="ECO:0007669"/>
    <property type="project" value="InterPro"/>
</dbReference>
<dbReference type="InterPro" id="IPR012000">
    <property type="entry name" value="Thiamin_PyroP_enz_cen_dom"/>
</dbReference>
<reference evidence="8" key="1">
    <citation type="submission" date="2016-10" db="EMBL/GenBank/DDBJ databases">
        <authorList>
            <person name="Varghese N."/>
            <person name="Submissions S."/>
        </authorList>
    </citation>
    <scope>NUCLEOTIDE SEQUENCE [LARGE SCALE GENOMIC DNA]</scope>
    <source>
        <strain evidence="8">DSM 17465</strain>
    </source>
</reference>